<dbReference type="AlphaFoldDB" id="G2XRH7"/>
<evidence type="ECO:0000313" key="2">
    <source>
        <dbReference type="Proteomes" id="UP000008177"/>
    </source>
</evidence>
<dbReference type="InParanoid" id="G2XRH7"/>
<gene>
    <name evidence="1" type="ORF">BofuT4_uP067530.1</name>
</gene>
<protein>
    <submittedName>
        <fullName evidence="1">Uncharacterized protein</fullName>
    </submittedName>
</protein>
<evidence type="ECO:0000313" key="1">
    <source>
        <dbReference type="EMBL" id="CCD43345.1"/>
    </source>
</evidence>
<proteinExistence type="predicted"/>
<sequence length="59" mass="7115">MTFPFLDPQSNSFSAPLACRRIHPIRFYSCTFAHSYCYILCSHRPSPYDTRRYNLRPRR</sequence>
<dbReference type="Proteomes" id="UP000008177">
    <property type="component" value="Unplaced contigs"/>
</dbReference>
<name>G2XRH7_BOTF4</name>
<dbReference type="HOGENOM" id="CLU_2960443_0_0_1"/>
<accession>G2XRH7</accession>
<reference evidence="2" key="1">
    <citation type="journal article" date="2011" name="PLoS Genet.">
        <title>Genomic analysis of the necrotrophic fungal pathogens Sclerotinia sclerotiorum and Botrytis cinerea.</title>
        <authorList>
            <person name="Amselem J."/>
            <person name="Cuomo C.A."/>
            <person name="van Kan J.A."/>
            <person name="Viaud M."/>
            <person name="Benito E.P."/>
            <person name="Couloux A."/>
            <person name="Coutinho P.M."/>
            <person name="de Vries R.P."/>
            <person name="Dyer P.S."/>
            <person name="Fillinger S."/>
            <person name="Fournier E."/>
            <person name="Gout L."/>
            <person name="Hahn M."/>
            <person name="Kohn L."/>
            <person name="Lapalu N."/>
            <person name="Plummer K.M."/>
            <person name="Pradier J.M."/>
            <person name="Quevillon E."/>
            <person name="Sharon A."/>
            <person name="Simon A."/>
            <person name="ten Have A."/>
            <person name="Tudzynski B."/>
            <person name="Tudzynski P."/>
            <person name="Wincker P."/>
            <person name="Andrew M."/>
            <person name="Anthouard V."/>
            <person name="Beever R.E."/>
            <person name="Beffa R."/>
            <person name="Benoit I."/>
            <person name="Bouzid O."/>
            <person name="Brault B."/>
            <person name="Chen Z."/>
            <person name="Choquer M."/>
            <person name="Collemare J."/>
            <person name="Cotton P."/>
            <person name="Danchin E.G."/>
            <person name="Da Silva C."/>
            <person name="Gautier A."/>
            <person name="Giraud C."/>
            <person name="Giraud T."/>
            <person name="Gonzalez C."/>
            <person name="Grossetete S."/>
            <person name="Guldener U."/>
            <person name="Henrissat B."/>
            <person name="Howlett B.J."/>
            <person name="Kodira C."/>
            <person name="Kretschmer M."/>
            <person name="Lappartient A."/>
            <person name="Leroch M."/>
            <person name="Levis C."/>
            <person name="Mauceli E."/>
            <person name="Neuveglise C."/>
            <person name="Oeser B."/>
            <person name="Pearson M."/>
            <person name="Poulain J."/>
            <person name="Poussereau N."/>
            <person name="Quesneville H."/>
            <person name="Rascle C."/>
            <person name="Schumacher J."/>
            <person name="Segurens B."/>
            <person name="Sexton A."/>
            <person name="Silva E."/>
            <person name="Sirven C."/>
            <person name="Soanes D.M."/>
            <person name="Talbot N.J."/>
            <person name="Templeton M."/>
            <person name="Yandava C."/>
            <person name="Yarden O."/>
            <person name="Zeng Q."/>
            <person name="Rollins J.A."/>
            <person name="Lebrun M.H."/>
            <person name="Dickman M."/>
        </authorList>
    </citation>
    <scope>NUCLEOTIDE SEQUENCE [LARGE SCALE GENOMIC DNA]</scope>
    <source>
        <strain evidence="2">T4</strain>
    </source>
</reference>
<dbReference type="EMBL" id="FQ790256">
    <property type="protein sequence ID" value="CCD43345.1"/>
    <property type="molecule type" value="Genomic_DNA"/>
</dbReference>
<organism evidence="1 2">
    <name type="scientific">Botryotinia fuckeliana (strain T4)</name>
    <name type="common">Noble rot fungus</name>
    <name type="synonym">Botrytis cinerea</name>
    <dbReference type="NCBI Taxonomy" id="999810"/>
    <lineage>
        <taxon>Eukaryota</taxon>
        <taxon>Fungi</taxon>
        <taxon>Dikarya</taxon>
        <taxon>Ascomycota</taxon>
        <taxon>Pezizomycotina</taxon>
        <taxon>Leotiomycetes</taxon>
        <taxon>Helotiales</taxon>
        <taxon>Sclerotiniaceae</taxon>
        <taxon>Botrytis</taxon>
    </lineage>
</organism>